<feature type="coiled-coil region" evidence="1">
    <location>
        <begin position="765"/>
        <end position="914"/>
    </location>
</feature>
<feature type="coiled-coil region" evidence="1">
    <location>
        <begin position="316"/>
        <end position="481"/>
    </location>
</feature>
<gene>
    <name evidence="3" type="ORF">GCK32_003023</name>
</gene>
<feature type="coiled-coil region" evidence="1">
    <location>
        <begin position="177"/>
        <end position="291"/>
    </location>
</feature>
<name>A0AAN8IVL0_TRICO</name>
<dbReference type="Proteomes" id="UP001331761">
    <property type="component" value="Unassembled WGS sequence"/>
</dbReference>
<keyword evidence="1" id="KW-0175">Coiled coil</keyword>
<comment type="caution">
    <text evidence="3">The sequence shown here is derived from an EMBL/GenBank/DDBJ whole genome shotgun (WGS) entry which is preliminary data.</text>
</comment>
<dbReference type="EMBL" id="WIXE01023575">
    <property type="protein sequence ID" value="KAK5966364.1"/>
    <property type="molecule type" value="Genomic_DNA"/>
</dbReference>
<evidence type="ECO:0000313" key="4">
    <source>
        <dbReference type="Proteomes" id="UP001331761"/>
    </source>
</evidence>
<accession>A0AAN8IVL0</accession>
<evidence type="ECO:0000313" key="3">
    <source>
        <dbReference type="EMBL" id="KAK5966364.1"/>
    </source>
</evidence>
<feature type="coiled-coil region" evidence="1">
    <location>
        <begin position="65"/>
        <end position="140"/>
    </location>
</feature>
<feature type="region of interest" description="Disordered" evidence="2">
    <location>
        <begin position="1"/>
        <end position="38"/>
    </location>
</feature>
<organism evidence="3 4">
    <name type="scientific">Trichostrongylus colubriformis</name>
    <name type="common">Black scour worm</name>
    <dbReference type="NCBI Taxonomy" id="6319"/>
    <lineage>
        <taxon>Eukaryota</taxon>
        <taxon>Metazoa</taxon>
        <taxon>Ecdysozoa</taxon>
        <taxon>Nematoda</taxon>
        <taxon>Chromadorea</taxon>
        <taxon>Rhabditida</taxon>
        <taxon>Rhabditina</taxon>
        <taxon>Rhabditomorpha</taxon>
        <taxon>Strongyloidea</taxon>
        <taxon>Trichostrongylidae</taxon>
        <taxon>Trichostrongylus</taxon>
    </lineage>
</organism>
<sequence length="1027" mass="119095">MRRLGDVDPDSGHPTPREDEEYMDDGSGSPVCSHFLPLTSTPLAENRRSSVQRFFEDSERNQMDVEEKEALVASVKQLIQTTEKNRKLVKENEKILNQSHQWNEEKSILEKQIQECNALVETLQSELKEKCGRIELLELRITDLLKTVTEHPSEEGFEASEELVSEKQDACTQCERNVDEEEALKNLQMTLAEMEDRNRFLDAENNELKCKLDNLTTVVDEVVNLRGLLEDRNQKVTLLEGENRGLQKKKEELMKNLEAKTEELIGMKEKYKRLEDEVEALRDENAGFAELRLRNEDFERLLTERDRNLEELRMHESEMKSRISSCEREIEELKTNDKKMKSIVSEKTDEADKLREECVKLREMSSKLTEENVFSSVLSEELNMRLSRANAELEELRLSVMNEKQAREAAEDNLRRCSDLEMKVRERSVRIDDLITANEKMSQELEFLRQAAANSSSKEEMEQLSSALTECRKNLECAIAENKTLMAKEVASAEQIAKLESLRYELKCRDEIVAELRAVESKLQDALVEKSAEITDLGHRLDKINEECDRVRGEFHVFQELAEQQYCQMMEEKRGQIEALSSRLAQLEDYPGQFVSIDENSCAKWKSLEKAGKFRDHILPPIHELAENDASNSAAIAVSAVPEVLPSSPEKCDAETQISKDFPEEVEGVLPINRLITSVENSRDCDFHPSTSHMQDELKRLLTCAKYEQRSNVIDTAVVRYLKECQQHLADTEGRVREELRALCDDKQILEKKMNSEKLKWSIEREDLQLQLDRFRRQADQVTCVQKEKMSITSELNAAKIQIEQYRVKLRKQSEELEAISAEKENVTHLMVEFQKLDQESQEEIKKANVLIDKLEGELQNAQAELEKERREVISLKDEHDLSMITIQHLKGRIADLDQKVIDLERQCEKLLKTERYNQKTIQLVCESFWEREEFVNRLRRRSYERRKLIEHFVDKVGEIIASFKGDSDPVDSMQATIEKWKLADVHDEMDHDSKTRALKADVEELGSGDQLSTAYKRVLSSSRKKH</sequence>
<dbReference type="AlphaFoldDB" id="A0AAN8IVL0"/>
<proteinExistence type="predicted"/>
<evidence type="ECO:0000256" key="2">
    <source>
        <dbReference type="SAM" id="MobiDB-lite"/>
    </source>
</evidence>
<protein>
    <submittedName>
        <fullName evidence="3">Uncharacterized protein</fullName>
    </submittedName>
</protein>
<reference evidence="3 4" key="1">
    <citation type="submission" date="2019-10" db="EMBL/GenBank/DDBJ databases">
        <title>Assembly and Annotation for the nematode Trichostrongylus colubriformis.</title>
        <authorList>
            <person name="Martin J."/>
        </authorList>
    </citation>
    <scope>NUCLEOTIDE SEQUENCE [LARGE SCALE GENOMIC DNA]</scope>
    <source>
        <strain evidence="3">G859</strain>
        <tissue evidence="3">Whole worm</tissue>
    </source>
</reference>
<evidence type="ECO:0000256" key="1">
    <source>
        <dbReference type="SAM" id="Coils"/>
    </source>
</evidence>
<keyword evidence="4" id="KW-1185">Reference proteome</keyword>